<dbReference type="InParanoid" id="A0A163J450"/>
<dbReference type="GO" id="GO:0043565">
    <property type="term" value="F:sequence-specific DNA binding"/>
    <property type="evidence" value="ECO:0007669"/>
    <property type="project" value="InterPro"/>
</dbReference>
<proteinExistence type="predicted"/>
<feature type="region of interest" description="Disordered" evidence="5">
    <location>
        <begin position="448"/>
        <end position="525"/>
    </location>
</feature>
<dbReference type="OrthoDB" id="2162994at2759"/>
<dbReference type="PANTHER" id="PTHR45658">
    <property type="entry name" value="GATA TRANSCRIPTION FACTOR"/>
    <property type="match status" value="1"/>
</dbReference>
<feature type="region of interest" description="Disordered" evidence="5">
    <location>
        <begin position="73"/>
        <end position="113"/>
    </location>
</feature>
<feature type="region of interest" description="Disordered" evidence="5">
    <location>
        <begin position="355"/>
        <end position="409"/>
    </location>
</feature>
<dbReference type="Proteomes" id="UP000078561">
    <property type="component" value="Unassembled WGS sequence"/>
</dbReference>
<evidence type="ECO:0000256" key="1">
    <source>
        <dbReference type="ARBA" id="ARBA00022723"/>
    </source>
</evidence>
<dbReference type="PROSITE" id="PS50114">
    <property type="entry name" value="GATA_ZN_FINGER_2"/>
    <property type="match status" value="1"/>
</dbReference>
<feature type="compositionally biased region" description="Acidic residues" evidence="5">
    <location>
        <begin position="496"/>
        <end position="525"/>
    </location>
</feature>
<evidence type="ECO:0000256" key="2">
    <source>
        <dbReference type="ARBA" id="ARBA00022771"/>
    </source>
</evidence>
<feature type="compositionally biased region" description="Polar residues" evidence="5">
    <location>
        <begin position="355"/>
        <end position="365"/>
    </location>
</feature>
<dbReference type="SUPFAM" id="SSF57716">
    <property type="entry name" value="Glucocorticoid receptor-like (DNA-binding domain)"/>
    <property type="match status" value="1"/>
</dbReference>
<gene>
    <name evidence="7" type="primary">ABSGL_02503.1 scaffold 3452</name>
</gene>
<evidence type="ECO:0000256" key="3">
    <source>
        <dbReference type="ARBA" id="ARBA00022833"/>
    </source>
</evidence>
<dbReference type="InterPro" id="IPR000679">
    <property type="entry name" value="Znf_GATA"/>
</dbReference>
<protein>
    <recommendedName>
        <fullName evidence="6">GATA-type domain-containing protein</fullName>
    </recommendedName>
</protein>
<dbReference type="InterPro" id="IPR051140">
    <property type="entry name" value="GATA_TF"/>
</dbReference>
<evidence type="ECO:0000259" key="6">
    <source>
        <dbReference type="PROSITE" id="PS50114"/>
    </source>
</evidence>
<evidence type="ECO:0000256" key="4">
    <source>
        <dbReference type="PROSITE-ProRule" id="PRU00094"/>
    </source>
</evidence>
<dbReference type="OMA" id="KEERTHM"/>
<feature type="compositionally biased region" description="Low complexity" evidence="5">
    <location>
        <begin position="392"/>
        <end position="406"/>
    </location>
</feature>
<evidence type="ECO:0000313" key="7">
    <source>
        <dbReference type="EMBL" id="SAL97045.1"/>
    </source>
</evidence>
<dbReference type="GO" id="GO:0006355">
    <property type="term" value="P:regulation of DNA-templated transcription"/>
    <property type="evidence" value="ECO:0007669"/>
    <property type="project" value="InterPro"/>
</dbReference>
<dbReference type="InterPro" id="IPR013088">
    <property type="entry name" value="Znf_NHR/GATA"/>
</dbReference>
<dbReference type="AlphaFoldDB" id="A0A163J450"/>
<feature type="compositionally biased region" description="Polar residues" evidence="5">
    <location>
        <begin position="84"/>
        <end position="94"/>
    </location>
</feature>
<feature type="compositionally biased region" description="Basic residues" evidence="5">
    <location>
        <begin position="459"/>
        <end position="474"/>
    </location>
</feature>
<name>A0A163J450_ABSGL</name>
<keyword evidence="8" id="KW-1185">Reference proteome</keyword>
<dbReference type="EMBL" id="LT551507">
    <property type="protein sequence ID" value="SAL97045.1"/>
    <property type="molecule type" value="Genomic_DNA"/>
</dbReference>
<feature type="domain" description="GATA-type" evidence="6">
    <location>
        <begin position="405"/>
        <end position="441"/>
    </location>
</feature>
<keyword evidence="2 4" id="KW-0863">Zinc-finger</keyword>
<dbReference type="CDD" id="cd00202">
    <property type="entry name" value="ZnF_GATA"/>
    <property type="match status" value="1"/>
</dbReference>
<dbReference type="GO" id="GO:0008270">
    <property type="term" value="F:zinc ion binding"/>
    <property type="evidence" value="ECO:0007669"/>
    <property type="project" value="UniProtKB-KW"/>
</dbReference>
<dbReference type="Gene3D" id="3.30.50.10">
    <property type="entry name" value="Erythroid Transcription Factor GATA-1, subunit A"/>
    <property type="match status" value="1"/>
</dbReference>
<feature type="compositionally biased region" description="Low complexity" evidence="5">
    <location>
        <begin position="104"/>
        <end position="113"/>
    </location>
</feature>
<dbReference type="STRING" id="4829.A0A163J450"/>
<evidence type="ECO:0000313" key="8">
    <source>
        <dbReference type="Proteomes" id="UP000078561"/>
    </source>
</evidence>
<dbReference type="PANTHER" id="PTHR45658:SF18">
    <property type="entry name" value="PROTEIN GAT2"/>
    <property type="match status" value="1"/>
</dbReference>
<evidence type="ECO:0000256" key="5">
    <source>
        <dbReference type="SAM" id="MobiDB-lite"/>
    </source>
</evidence>
<keyword evidence="1" id="KW-0479">Metal-binding</keyword>
<sequence>MSTTLESPKALDLALQLDADQRTSWLAHLFRPFSNEGMEDLLDWRFLGISSLKSSTFGIDEVSFFELSEPWKKQQDQPVKDESSTPSIATNSEDSLMMGNGQSTTTTRVRNTTAAHSNRTVVMSLDTQVFKPSKRQVYYLFPSDAIVEKMSETPPYEVSTNLKKSVNGIISKHLFSSFVMPHVDQLFCSFHALDGIQKQQGIGMAEHPSGSSLDKQQCYTDFPSSPLLSDTTTPDVKMQHSVIKASLLTTHLSLSGISKELYLILKDSVSRFEVAYEKMVQLMKLHTQGLSHRCAELLLTDGHLVQPKKPKSELKINKGKRKGSYQQRLISPKTPLAIAPAVSFVSSTCLSSKAKSIPSTPKQPSFSPPMATTTVSTPITPSAPPPPPQPHPSTASSTSSPRQSSTLGRKCFYCGSKTTPMWRRGPDGAGTLCNACGVKWKHGKILCGQPIDGTPDQQKKRKQQVKLKKDKRIKMQQQRQQHGSIQVEEDLHSNDGDEEEDDDDDEEDNFSYEEDDDDDDDEEEEQMKHNIVAARHLTIHESPYTSASLDDSTAAYHQYDNGQHPYYEQRPRRHTADVSVLERGGPWVDYPLSMGVDAVEAATVLTLLKRSSQT</sequence>
<feature type="compositionally biased region" description="Low complexity" evidence="5">
    <location>
        <begin position="369"/>
        <end position="380"/>
    </location>
</feature>
<organism evidence="7">
    <name type="scientific">Absidia glauca</name>
    <name type="common">Pin mould</name>
    <dbReference type="NCBI Taxonomy" id="4829"/>
    <lineage>
        <taxon>Eukaryota</taxon>
        <taxon>Fungi</taxon>
        <taxon>Fungi incertae sedis</taxon>
        <taxon>Mucoromycota</taxon>
        <taxon>Mucoromycotina</taxon>
        <taxon>Mucoromycetes</taxon>
        <taxon>Mucorales</taxon>
        <taxon>Cunninghamellaceae</taxon>
        <taxon>Absidia</taxon>
    </lineage>
</organism>
<feature type="compositionally biased region" description="Polar residues" evidence="5">
    <location>
        <begin position="475"/>
        <end position="484"/>
    </location>
</feature>
<dbReference type="Pfam" id="PF00320">
    <property type="entry name" value="GATA"/>
    <property type="match status" value="1"/>
</dbReference>
<feature type="compositionally biased region" description="Pro residues" evidence="5">
    <location>
        <begin position="381"/>
        <end position="391"/>
    </location>
</feature>
<accession>A0A163J450</accession>
<reference evidence="7" key="1">
    <citation type="submission" date="2016-04" db="EMBL/GenBank/DDBJ databases">
        <authorList>
            <person name="Evans L.H."/>
            <person name="Alamgir A."/>
            <person name="Owens N."/>
            <person name="Weber N.D."/>
            <person name="Virtaneva K."/>
            <person name="Barbian K."/>
            <person name="Babar A."/>
            <person name="Rosenke K."/>
        </authorList>
    </citation>
    <scope>NUCLEOTIDE SEQUENCE [LARGE SCALE GENOMIC DNA]</scope>
    <source>
        <strain evidence="7">CBS 101.48</strain>
    </source>
</reference>
<feature type="compositionally biased region" description="Basic and acidic residues" evidence="5">
    <location>
        <begin position="73"/>
        <end position="83"/>
    </location>
</feature>
<dbReference type="SMART" id="SM00401">
    <property type="entry name" value="ZnF_GATA"/>
    <property type="match status" value="1"/>
</dbReference>
<keyword evidence="3" id="KW-0862">Zinc</keyword>
<feature type="region of interest" description="Disordered" evidence="5">
    <location>
        <begin position="309"/>
        <end position="328"/>
    </location>
</feature>